<proteinExistence type="predicted"/>
<evidence type="ECO:0000313" key="3">
    <source>
        <dbReference type="Proteomes" id="UP000199200"/>
    </source>
</evidence>
<dbReference type="EMBL" id="FNZF01000011">
    <property type="protein sequence ID" value="SEJ86702.1"/>
    <property type="molecule type" value="Genomic_DNA"/>
</dbReference>
<sequence length="91" mass="9603">MGSVLKLAIGIAAGLFILVVLVRNKRLLYTAAEKLSVFWFRLAAAFLVLFLLNVGLGLLGFFVPVNLMSGLMIAILGIPGVASVCALSVLL</sequence>
<dbReference type="Proteomes" id="UP000199200">
    <property type="component" value="Unassembled WGS sequence"/>
</dbReference>
<dbReference type="AlphaFoldDB" id="A0A1H7CHU7"/>
<dbReference type="STRING" id="426757.SAMN04488127_3096"/>
<feature type="transmembrane region" description="Helical" evidence="1">
    <location>
        <begin position="6"/>
        <end position="22"/>
    </location>
</feature>
<feature type="transmembrane region" description="Helical" evidence="1">
    <location>
        <begin position="69"/>
        <end position="90"/>
    </location>
</feature>
<gene>
    <name evidence="2" type="ORF">SAMN04488127_3096</name>
</gene>
<name>A0A1H7CHU7_9BACL</name>
<reference evidence="3" key="1">
    <citation type="submission" date="2016-10" db="EMBL/GenBank/DDBJ databases">
        <authorList>
            <person name="Varghese N."/>
            <person name="Submissions S."/>
        </authorList>
    </citation>
    <scope>NUCLEOTIDE SEQUENCE [LARGE SCALE GENOMIC DNA]</scope>
    <source>
        <strain evidence="3">CGMCC 1.6763</strain>
    </source>
</reference>
<keyword evidence="1" id="KW-0812">Transmembrane</keyword>
<evidence type="ECO:0000256" key="1">
    <source>
        <dbReference type="SAM" id="Phobius"/>
    </source>
</evidence>
<keyword evidence="1" id="KW-0472">Membrane</keyword>
<dbReference type="Pfam" id="PF07441">
    <property type="entry name" value="BofA"/>
    <property type="match status" value="1"/>
</dbReference>
<accession>A0A1H7CHU7</accession>
<keyword evidence="3" id="KW-1185">Reference proteome</keyword>
<organism evidence="2 3">
    <name type="scientific">Bhargavaea ginsengi</name>
    <dbReference type="NCBI Taxonomy" id="426757"/>
    <lineage>
        <taxon>Bacteria</taxon>
        <taxon>Bacillati</taxon>
        <taxon>Bacillota</taxon>
        <taxon>Bacilli</taxon>
        <taxon>Bacillales</taxon>
        <taxon>Caryophanaceae</taxon>
        <taxon>Bhargavaea</taxon>
    </lineage>
</organism>
<evidence type="ECO:0000313" key="2">
    <source>
        <dbReference type="EMBL" id="SEJ86702.1"/>
    </source>
</evidence>
<feature type="transmembrane region" description="Helical" evidence="1">
    <location>
        <begin position="42"/>
        <end position="63"/>
    </location>
</feature>
<keyword evidence="1" id="KW-1133">Transmembrane helix</keyword>
<protein>
    <submittedName>
        <fullName evidence="2">Inhibitor of the pro-sigma K processing machinery</fullName>
    </submittedName>
</protein>
<dbReference type="InterPro" id="IPR010001">
    <property type="entry name" value="BofA"/>
</dbReference>